<feature type="domain" description="BD-FAE-like" evidence="3">
    <location>
        <begin position="159"/>
        <end position="245"/>
    </location>
</feature>
<accession>A0ABT3SG06</accession>
<organism evidence="4 5">
    <name type="scientific">Mycobacterium pinniadriaticum</name>
    <dbReference type="NCBI Taxonomy" id="2994102"/>
    <lineage>
        <taxon>Bacteria</taxon>
        <taxon>Bacillati</taxon>
        <taxon>Actinomycetota</taxon>
        <taxon>Actinomycetes</taxon>
        <taxon>Mycobacteriales</taxon>
        <taxon>Mycobacteriaceae</taxon>
        <taxon>Mycobacterium</taxon>
    </lineage>
</organism>
<proteinExistence type="predicted"/>
<dbReference type="InterPro" id="IPR019826">
    <property type="entry name" value="Carboxylesterase_B_AS"/>
</dbReference>
<keyword evidence="1 4" id="KW-0378">Hydrolase</keyword>
<dbReference type="PANTHER" id="PTHR48081">
    <property type="entry name" value="AB HYDROLASE SUPERFAMILY PROTEIN C4A8.06C"/>
    <property type="match status" value="1"/>
</dbReference>
<dbReference type="Pfam" id="PF20434">
    <property type="entry name" value="BD-FAE"/>
    <property type="match status" value="1"/>
</dbReference>
<dbReference type="SUPFAM" id="SSF53474">
    <property type="entry name" value="alpha/beta-Hydrolases"/>
    <property type="match status" value="1"/>
</dbReference>
<dbReference type="PROSITE" id="PS00122">
    <property type="entry name" value="CARBOXYLESTERASE_B_1"/>
    <property type="match status" value="1"/>
</dbReference>
<dbReference type="PANTHER" id="PTHR48081:SF33">
    <property type="entry name" value="KYNURENINE FORMAMIDASE"/>
    <property type="match status" value="1"/>
</dbReference>
<sequence length="262" mass="28497">MESKRSTAAAIGHEPPSRTKWWKFLNPTPLVLGITEACSALPLVGKRFETLGGVAAMALWGCRVAPEMVSYLVSGKLPTGEPKPRQEDLPPAHEVSAQALQGVVSAERLDVDWPGPDRLPPVLRYRGKRQQYLHRSSVSYGSAPGQLLEIWRRDDLPAQPAPVLVYVPGGGWVHGKRMLQGHALMSHLAERGWICLAIDYRVSPHHRWPRHVADVKAAVAWARANIAEFGGNPDFVAVAGSSAGGAPGRPDRPHPRRPGLSS</sequence>
<comment type="caution">
    <text evidence="4">The sequence shown here is derived from an EMBL/GenBank/DDBJ whole genome shotgun (WGS) entry which is preliminary data.</text>
</comment>
<dbReference type="InterPro" id="IPR029058">
    <property type="entry name" value="AB_hydrolase_fold"/>
</dbReference>
<dbReference type="InterPro" id="IPR049492">
    <property type="entry name" value="BD-FAE-like_dom"/>
</dbReference>
<dbReference type="Proteomes" id="UP001300745">
    <property type="component" value="Unassembled WGS sequence"/>
</dbReference>
<evidence type="ECO:0000256" key="1">
    <source>
        <dbReference type="ARBA" id="ARBA00022801"/>
    </source>
</evidence>
<reference evidence="4 5" key="1">
    <citation type="submission" date="2022-11" db="EMBL/GenBank/DDBJ databases">
        <title>Mycobacterium sp. nov.</title>
        <authorList>
            <person name="Papic B."/>
            <person name="Spicic S."/>
            <person name="Duvnjak S."/>
        </authorList>
    </citation>
    <scope>NUCLEOTIDE SEQUENCE [LARGE SCALE GENOMIC DNA]</scope>
    <source>
        <strain evidence="4 5">CVI_P4</strain>
    </source>
</reference>
<dbReference type="EMBL" id="JAPJDO010000014">
    <property type="protein sequence ID" value="MCX2938448.1"/>
    <property type="molecule type" value="Genomic_DNA"/>
</dbReference>
<dbReference type="GO" id="GO:0016787">
    <property type="term" value="F:hydrolase activity"/>
    <property type="evidence" value="ECO:0007669"/>
    <property type="project" value="UniProtKB-KW"/>
</dbReference>
<evidence type="ECO:0000259" key="3">
    <source>
        <dbReference type="Pfam" id="PF20434"/>
    </source>
</evidence>
<evidence type="ECO:0000256" key="2">
    <source>
        <dbReference type="SAM" id="MobiDB-lite"/>
    </source>
</evidence>
<gene>
    <name evidence="4" type="ORF">ORI27_17225</name>
</gene>
<evidence type="ECO:0000313" key="5">
    <source>
        <dbReference type="Proteomes" id="UP001300745"/>
    </source>
</evidence>
<feature type="region of interest" description="Disordered" evidence="2">
    <location>
        <begin position="239"/>
        <end position="262"/>
    </location>
</feature>
<dbReference type="InterPro" id="IPR050300">
    <property type="entry name" value="GDXG_lipolytic_enzyme"/>
</dbReference>
<keyword evidence="5" id="KW-1185">Reference proteome</keyword>
<evidence type="ECO:0000313" key="4">
    <source>
        <dbReference type="EMBL" id="MCX2938448.1"/>
    </source>
</evidence>
<dbReference type="Gene3D" id="3.40.50.1820">
    <property type="entry name" value="alpha/beta hydrolase"/>
    <property type="match status" value="1"/>
</dbReference>
<protein>
    <submittedName>
        <fullName evidence="4">Alpha/beta hydrolase</fullName>
    </submittedName>
</protein>
<name>A0ABT3SG06_9MYCO</name>